<feature type="compositionally biased region" description="Basic residues" evidence="1">
    <location>
        <begin position="77"/>
        <end position="88"/>
    </location>
</feature>
<evidence type="ECO:0000256" key="1">
    <source>
        <dbReference type="SAM" id="MobiDB-lite"/>
    </source>
</evidence>
<evidence type="ECO:0000313" key="3">
    <source>
        <dbReference type="Proteomes" id="UP000199488"/>
    </source>
</evidence>
<gene>
    <name evidence="2" type="ORF">SAMN05421781_0440</name>
</gene>
<dbReference type="STRING" id="1122204.SAMN05421781_0440"/>
<dbReference type="EMBL" id="FNNC01000001">
    <property type="protein sequence ID" value="SDW09900.1"/>
    <property type="molecule type" value="Genomic_DNA"/>
</dbReference>
<sequence length="121" mass="13823">MYEQLILKQNYRFSERMPTADGTIKGDDYMAEENKNSKENKGYGWVATGSLIGGSLPLITRKIKKGLTPDGDDKSKKKDKKKKSKKPRYILNKKSAPKKLAKQKKRLKKKAKGKLPKKLKK</sequence>
<accession>A0A1H2QSP0</accession>
<keyword evidence="3" id="KW-1185">Reference proteome</keyword>
<evidence type="ECO:0000313" key="2">
    <source>
        <dbReference type="EMBL" id="SDW09900.1"/>
    </source>
</evidence>
<feature type="compositionally biased region" description="Basic residues" evidence="1">
    <location>
        <begin position="95"/>
        <end position="121"/>
    </location>
</feature>
<organism evidence="2 3">
    <name type="scientific">Marinococcus luteus</name>
    <dbReference type="NCBI Taxonomy" id="1122204"/>
    <lineage>
        <taxon>Bacteria</taxon>
        <taxon>Bacillati</taxon>
        <taxon>Bacillota</taxon>
        <taxon>Bacilli</taxon>
        <taxon>Bacillales</taxon>
        <taxon>Bacillaceae</taxon>
        <taxon>Marinococcus</taxon>
    </lineage>
</organism>
<dbReference type="AlphaFoldDB" id="A0A1H2QSP0"/>
<dbReference type="Proteomes" id="UP000199488">
    <property type="component" value="Unassembled WGS sequence"/>
</dbReference>
<feature type="region of interest" description="Disordered" evidence="1">
    <location>
        <begin position="63"/>
        <end position="121"/>
    </location>
</feature>
<name>A0A1H2QSP0_9BACI</name>
<reference evidence="2 3" key="1">
    <citation type="submission" date="2016-10" db="EMBL/GenBank/DDBJ databases">
        <authorList>
            <person name="de Groot N.N."/>
        </authorList>
    </citation>
    <scope>NUCLEOTIDE SEQUENCE [LARGE SCALE GENOMIC DNA]</scope>
    <source>
        <strain evidence="2 3">DSM 23126</strain>
    </source>
</reference>
<proteinExistence type="predicted"/>
<protein>
    <submittedName>
        <fullName evidence="2">Uncharacterized protein</fullName>
    </submittedName>
</protein>